<proteinExistence type="predicted"/>
<protein>
    <submittedName>
        <fullName evidence="2">Uncharacterized protein</fullName>
    </submittedName>
</protein>
<evidence type="ECO:0000313" key="2">
    <source>
        <dbReference type="EMBL" id="GAG88820.1"/>
    </source>
</evidence>
<keyword evidence="1" id="KW-0472">Membrane</keyword>
<comment type="caution">
    <text evidence="2">The sequence shown here is derived from an EMBL/GenBank/DDBJ whole genome shotgun (WGS) entry which is preliminary data.</text>
</comment>
<feature type="transmembrane region" description="Helical" evidence="1">
    <location>
        <begin position="44"/>
        <end position="61"/>
    </location>
</feature>
<evidence type="ECO:0000256" key="1">
    <source>
        <dbReference type="SAM" id="Phobius"/>
    </source>
</evidence>
<keyword evidence="1" id="KW-0812">Transmembrane</keyword>
<sequence length="68" mass="7778">MIIAKRKVVLVATMVTNLWAQYIYNNFITNYGRGTHYNSDSLINMFVFSLLGISAIMLYAIDLDTKII</sequence>
<name>X1B1J7_9ZZZZ</name>
<dbReference type="AlphaFoldDB" id="X1B1J7"/>
<organism evidence="2">
    <name type="scientific">marine sediment metagenome</name>
    <dbReference type="NCBI Taxonomy" id="412755"/>
    <lineage>
        <taxon>unclassified sequences</taxon>
        <taxon>metagenomes</taxon>
        <taxon>ecological metagenomes</taxon>
    </lineage>
</organism>
<reference evidence="2" key="1">
    <citation type="journal article" date="2014" name="Front. Microbiol.">
        <title>High frequency of phylogenetically diverse reductive dehalogenase-homologous genes in deep subseafloor sedimentary metagenomes.</title>
        <authorList>
            <person name="Kawai M."/>
            <person name="Futagami T."/>
            <person name="Toyoda A."/>
            <person name="Takaki Y."/>
            <person name="Nishi S."/>
            <person name="Hori S."/>
            <person name="Arai W."/>
            <person name="Tsubouchi T."/>
            <person name="Morono Y."/>
            <person name="Uchiyama I."/>
            <person name="Ito T."/>
            <person name="Fujiyama A."/>
            <person name="Inagaki F."/>
            <person name="Takami H."/>
        </authorList>
    </citation>
    <scope>NUCLEOTIDE SEQUENCE</scope>
    <source>
        <strain evidence="2">Expedition CK06-06</strain>
    </source>
</reference>
<accession>X1B1J7</accession>
<keyword evidence="1" id="KW-1133">Transmembrane helix</keyword>
<gene>
    <name evidence="2" type="ORF">S01H4_22690</name>
</gene>
<dbReference type="EMBL" id="BART01010437">
    <property type="protein sequence ID" value="GAG88820.1"/>
    <property type="molecule type" value="Genomic_DNA"/>
</dbReference>